<keyword evidence="2" id="KW-0341">Growth regulation</keyword>
<keyword evidence="4" id="KW-1185">Reference proteome</keyword>
<sequence length="139" mass="16083">MLTIHKRKREEQDLYEIVYPFAKTSSKWKQYESMDTPQRPHFATMVQMPLSMREFCALAFMQMFYDISYKLHNGVPLSQVELEGHKETLVCLENEGFDVTATLSRIDELLLSPRNPEEQTSSKGDSTVKKTTLVRCSGL</sequence>
<dbReference type="Pfam" id="PF05266">
    <property type="entry name" value="DUF724"/>
    <property type="match status" value="1"/>
</dbReference>
<dbReference type="InterPro" id="IPR007930">
    <property type="entry name" value="DUF724"/>
</dbReference>
<dbReference type="OrthoDB" id="1114236at2759"/>
<evidence type="ECO:0000256" key="1">
    <source>
        <dbReference type="ARBA" id="ARBA00022448"/>
    </source>
</evidence>
<evidence type="ECO:0000313" key="3">
    <source>
        <dbReference type="EMBL" id="VVB13639.1"/>
    </source>
</evidence>
<keyword evidence="1" id="KW-0813">Transport</keyword>
<accession>A0A565CJ37</accession>
<dbReference type="EMBL" id="CABITT030000008">
    <property type="protein sequence ID" value="VVB13639.1"/>
    <property type="molecule type" value="Genomic_DNA"/>
</dbReference>
<evidence type="ECO:0000313" key="4">
    <source>
        <dbReference type="Proteomes" id="UP000489600"/>
    </source>
</evidence>
<gene>
    <name evidence="3" type="ORF">ANE_LOCUS24083</name>
</gene>
<reference evidence="3" key="1">
    <citation type="submission" date="2019-07" db="EMBL/GenBank/DDBJ databases">
        <authorList>
            <person name="Dittberner H."/>
        </authorList>
    </citation>
    <scope>NUCLEOTIDE SEQUENCE [LARGE SCALE GENOMIC DNA]</scope>
</reference>
<dbReference type="AlphaFoldDB" id="A0A565CJ37"/>
<protein>
    <submittedName>
        <fullName evidence="3">Uncharacterized protein</fullName>
    </submittedName>
</protein>
<organism evidence="3 4">
    <name type="scientific">Arabis nemorensis</name>
    <dbReference type="NCBI Taxonomy" id="586526"/>
    <lineage>
        <taxon>Eukaryota</taxon>
        <taxon>Viridiplantae</taxon>
        <taxon>Streptophyta</taxon>
        <taxon>Embryophyta</taxon>
        <taxon>Tracheophyta</taxon>
        <taxon>Spermatophyta</taxon>
        <taxon>Magnoliopsida</taxon>
        <taxon>eudicotyledons</taxon>
        <taxon>Gunneridae</taxon>
        <taxon>Pentapetalae</taxon>
        <taxon>rosids</taxon>
        <taxon>malvids</taxon>
        <taxon>Brassicales</taxon>
        <taxon>Brassicaceae</taxon>
        <taxon>Arabideae</taxon>
        <taxon>Arabis</taxon>
    </lineage>
</organism>
<evidence type="ECO:0000256" key="2">
    <source>
        <dbReference type="ARBA" id="ARBA00022604"/>
    </source>
</evidence>
<dbReference type="Proteomes" id="UP000489600">
    <property type="component" value="Unassembled WGS sequence"/>
</dbReference>
<comment type="caution">
    <text evidence="3">The sequence shown here is derived from an EMBL/GenBank/DDBJ whole genome shotgun (WGS) entry which is preliminary data.</text>
</comment>
<name>A0A565CJ37_9BRAS</name>
<proteinExistence type="predicted"/>